<protein>
    <submittedName>
        <fullName evidence="1">Uncharacterized protein</fullName>
    </submittedName>
</protein>
<proteinExistence type="predicted"/>
<evidence type="ECO:0000313" key="1">
    <source>
        <dbReference type="EMBL" id="JAE22462.1"/>
    </source>
</evidence>
<sequence length="44" mass="4982">MHCEACAEVIRKKILKMKGACLIGCHWISGPFHVYPYISFSCPI</sequence>
<reference evidence="1" key="1">
    <citation type="submission" date="2014-09" db="EMBL/GenBank/DDBJ databases">
        <authorList>
            <person name="Magalhaes I.L.F."/>
            <person name="Oliveira U."/>
            <person name="Santos F.R."/>
            <person name="Vidigal T.H.D.A."/>
            <person name="Brescovit A.D."/>
            <person name="Santos A.J."/>
        </authorList>
    </citation>
    <scope>NUCLEOTIDE SEQUENCE</scope>
    <source>
        <tissue evidence="1">Shoot tissue taken approximately 20 cm above the soil surface</tissue>
    </source>
</reference>
<reference evidence="1" key="2">
    <citation type="journal article" date="2015" name="Data Brief">
        <title>Shoot transcriptome of the giant reed, Arundo donax.</title>
        <authorList>
            <person name="Barrero R.A."/>
            <person name="Guerrero F.D."/>
            <person name="Moolhuijzen P."/>
            <person name="Goolsby J.A."/>
            <person name="Tidwell J."/>
            <person name="Bellgard S.E."/>
            <person name="Bellgard M.I."/>
        </authorList>
    </citation>
    <scope>NUCLEOTIDE SEQUENCE</scope>
    <source>
        <tissue evidence="1">Shoot tissue taken approximately 20 cm above the soil surface</tissue>
    </source>
</reference>
<name>A0A0A9GD76_ARUDO</name>
<accession>A0A0A9GD76</accession>
<dbReference type="EMBL" id="GBRH01175434">
    <property type="protein sequence ID" value="JAE22462.1"/>
    <property type="molecule type" value="Transcribed_RNA"/>
</dbReference>
<organism evidence="1">
    <name type="scientific">Arundo donax</name>
    <name type="common">Giant reed</name>
    <name type="synonym">Donax arundinaceus</name>
    <dbReference type="NCBI Taxonomy" id="35708"/>
    <lineage>
        <taxon>Eukaryota</taxon>
        <taxon>Viridiplantae</taxon>
        <taxon>Streptophyta</taxon>
        <taxon>Embryophyta</taxon>
        <taxon>Tracheophyta</taxon>
        <taxon>Spermatophyta</taxon>
        <taxon>Magnoliopsida</taxon>
        <taxon>Liliopsida</taxon>
        <taxon>Poales</taxon>
        <taxon>Poaceae</taxon>
        <taxon>PACMAD clade</taxon>
        <taxon>Arundinoideae</taxon>
        <taxon>Arundineae</taxon>
        <taxon>Arundo</taxon>
    </lineage>
</organism>
<dbReference type="AlphaFoldDB" id="A0A0A9GD76"/>